<organism evidence="1 2">
    <name type="scientific">Clostridium beijerinckii</name>
    <name type="common">Clostridium MP</name>
    <dbReference type="NCBI Taxonomy" id="1520"/>
    <lineage>
        <taxon>Bacteria</taxon>
        <taxon>Bacillati</taxon>
        <taxon>Bacillota</taxon>
        <taxon>Clostridia</taxon>
        <taxon>Eubacteriales</taxon>
        <taxon>Clostridiaceae</taxon>
        <taxon>Clostridium</taxon>
    </lineage>
</organism>
<dbReference type="InterPro" id="IPR023968">
    <property type="entry name" value="Bacteriocin_CLI3235"/>
</dbReference>
<dbReference type="GeneID" id="66343174"/>
<dbReference type="NCBIfam" id="TIGR04065">
    <property type="entry name" value="ocin_CLI_3235"/>
    <property type="match status" value="1"/>
</dbReference>
<gene>
    <name evidence="1" type="ORF">KEC93_01585</name>
</gene>
<proteinExistence type="predicted"/>
<dbReference type="RefSeq" id="WP_172462782.1">
    <property type="nucleotide sequence ID" value="NZ_BKAK01000032.1"/>
</dbReference>
<accession>A0AB74VH10</accession>
<protein>
    <submittedName>
        <fullName evidence="1">CLI_3235 family bacteriocin</fullName>
    </submittedName>
</protein>
<dbReference type="AlphaFoldDB" id="A0AB74VH10"/>
<dbReference type="EMBL" id="CP073653">
    <property type="protein sequence ID" value="QUN35570.1"/>
    <property type="molecule type" value="Genomic_DNA"/>
</dbReference>
<name>A0AB74VH10_CLOBE</name>
<dbReference type="Proteomes" id="UP000679373">
    <property type="component" value="Chromosome"/>
</dbReference>
<evidence type="ECO:0000313" key="1">
    <source>
        <dbReference type="EMBL" id="QUN35570.1"/>
    </source>
</evidence>
<sequence length="58" mass="6882">MRKLGKKNYEIIETVEAYEDDCYAQQDCYKSCKDRVARKSLNDKLFNEAHYGDGGFHW</sequence>
<keyword evidence="2" id="KW-1185">Reference proteome</keyword>
<evidence type="ECO:0000313" key="2">
    <source>
        <dbReference type="Proteomes" id="UP000679373"/>
    </source>
</evidence>
<reference evidence="1" key="1">
    <citation type="submission" date="2021-04" db="EMBL/GenBank/DDBJ databases">
        <title>Complete genome sequence of the type strain Clostridium beijerinckii NRRL B-598.</title>
        <authorList>
            <person name="Sedlar K."/>
            <person name="Branska B."/>
            <person name="Bezdicek M."/>
            <person name="Nykrynova M."/>
            <person name="Lengerova M."/>
            <person name="Skutkova H."/>
            <person name="Patakova P."/>
        </authorList>
    </citation>
    <scope>NUCLEOTIDE SEQUENCE</scope>
    <source>
        <strain evidence="1">DSM 791</strain>
    </source>
</reference>